<feature type="region of interest" description="Disordered" evidence="1">
    <location>
        <begin position="1"/>
        <end position="26"/>
    </location>
</feature>
<dbReference type="Proteomes" id="UP000800096">
    <property type="component" value="Unassembled WGS sequence"/>
</dbReference>
<organism evidence="2 3">
    <name type="scientific">Ampelomyces quisqualis</name>
    <name type="common">Powdery mildew agent</name>
    <dbReference type="NCBI Taxonomy" id="50730"/>
    <lineage>
        <taxon>Eukaryota</taxon>
        <taxon>Fungi</taxon>
        <taxon>Dikarya</taxon>
        <taxon>Ascomycota</taxon>
        <taxon>Pezizomycotina</taxon>
        <taxon>Dothideomycetes</taxon>
        <taxon>Pleosporomycetidae</taxon>
        <taxon>Pleosporales</taxon>
        <taxon>Pleosporineae</taxon>
        <taxon>Phaeosphaeriaceae</taxon>
        <taxon>Ampelomyces</taxon>
    </lineage>
</organism>
<name>A0A6A5QS31_AMPQU</name>
<accession>A0A6A5QS31</accession>
<keyword evidence="3" id="KW-1185">Reference proteome</keyword>
<proteinExistence type="predicted"/>
<evidence type="ECO:0000256" key="1">
    <source>
        <dbReference type="SAM" id="MobiDB-lite"/>
    </source>
</evidence>
<dbReference type="AlphaFoldDB" id="A0A6A5QS31"/>
<evidence type="ECO:0000313" key="2">
    <source>
        <dbReference type="EMBL" id="KAF1917446.1"/>
    </source>
</evidence>
<reference evidence="2" key="1">
    <citation type="journal article" date="2020" name="Stud. Mycol.">
        <title>101 Dothideomycetes genomes: a test case for predicting lifestyles and emergence of pathogens.</title>
        <authorList>
            <person name="Haridas S."/>
            <person name="Albert R."/>
            <person name="Binder M."/>
            <person name="Bloem J."/>
            <person name="Labutti K."/>
            <person name="Salamov A."/>
            <person name="Andreopoulos B."/>
            <person name="Baker S."/>
            <person name="Barry K."/>
            <person name="Bills G."/>
            <person name="Bluhm B."/>
            <person name="Cannon C."/>
            <person name="Castanera R."/>
            <person name="Culley D."/>
            <person name="Daum C."/>
            <person name="Ezra D."/>
            <person name="Gonzalez J."/>
            <person name="Henrissat B."/>
            <person name="Kuo A."/>
            <person name="Liang C."/>
            <person name="Lipzen A."/>
            <person name="Lutzoni F."/>
            <person name="Magnuson J."/>
            <person name="Mondo S."/>
            <person name="Nolan M."/>
            <person name="Ohm R."/>
            <person name="Pangilinan J."/>
            <person name="Park H.-J."/>
            <person name="Ramirez L."/>
            <person name="Alfaro M."/>
            <person name="Sun H."/>
            <person name="Tritt A."/>
            <person name="Yoshinaga Y."/>
            <person name="Zwiers L.-H."/>
            <person name="Turgeon B."/>
            <person name="Goodwin S."/>
            <person name="Spatafora J."/>
            <person name="Crous P."/>
            <person name="Grigoriev I."/>
        </authorList>
    </citation>
    <scope>NUCLEOTIDE SEQUENCE</scope>
    <source>
        <strain evidence="2">HMLAC05119</strain>
    </source>
</reference>
<gene>
    <name evidence="2" type="ORF">BDU57DRAFT_513705</name>
</gene>
<protein>
    <submittedName>
        <fullName evidence="2">Uncharacterized protein</fullName>
    </submittedName>
</protein>
<evidence type="ECO:0000313" key="3">
    <source>
        <dbReference type="Proteomes" id="UP000800096"/>
    </source>
</evidence>
<sequence length="263" mass="29431">MNVCDSKSIRANQHASHPPKLNPTSKYMHTWSHHGPATTAGGHYPVCYPGRTPCFCTRALTVALRCTAKDRLYLPRSPYLFAAETPPPPNDNNLTTAMARETKEASLPKISCGAVYAQSTCSAGGARRDGFLDCLASPVVCGAEGMYIRRTKRRCKDLAGSVRWGGQRPARRETWEMELVCMRYRTRFSMGVVGELLLLLLHFDLWSGTERTNKHACCTWISVFPARCHLFSFSNAMVRCIQRWNDMLSSTAAQPIGRVERKI</sequence>
<dbReference type="EMBL" id="ML979134">
    <property type="protein sequence ID" value="KAF1917446.1"/>
    <property type="molecule type" value="Genomic_DNA"/>
</dbReference>